<evidence type="ECO:0000313" key="2">
    <source>
        <dbReference type="Proteomes" id="UP000199537"/>
    </source>
</evidence>
<dbReference type="RefSeq" id="WP_092459094.1">
    <property type="nucleotide sequence ID" value="NZ_FPCJ01000001.1"/>
</dbReference>
<keyword evidence="2" id="KW-1185">Reference proteome</keyword>
<sequence length="125" mass="14126">MKQIFETIMQLLTSVQALKYIDLDKGQIDQYDIRPAIAFPAALISLEIMNADDETDTLQRVQLQITIRVAFDFSPSTSAIAPADVRSTNLQFFDVVDGIYHALQGYTDETIDSISRLSLRNELRL</sequence>
<protein>
    <submittedName>
        <fullName evidence="1">Uncharacterized protein</fullName>
    </submittedName>
</protein>
<name>A0A1I7NCA5_9BACT</name>
<dbReference type="AlphaFoldDB" id="A0A1I7NCA5"/>
<dbReference type="OrthoDB" id="1439818at2"/>
<dbReference type="Proteomes" id="UP000199537">
    <property type="component" value="Unassembled WGS sequence"/>
</dbReference>
<accession>A0A1I7NCA5</accession>
<proteinExistence type="predicted"/>
<evidence type="ECO:0000313" key="1">
    <source>
        <dbReference type="EMBL" id="SFV32300.1"/>
    </source>
</evidence>
<dbReference type="EMBL" id="FPCJ01000001">
    <property type="protein sequence ID" value="SFV32300.1"/>
    <property type="molecule type" value="Genomic_DNA"/>
</dbReference>
<gene>
    <name evidence="1" type="ORF">SAMN05660895_1299</name>
</gene>
<organism evidence="1 2">
    <name type="scientific">Thermoflavifilum thermophilum</name>
    <dbReference type="NCBI Taxonomy" id="1393122"/>
    <lineage>
        <taxon>Bacteria</taxon>
        <taxon>Pseudomonadati</taxon>
        <taxon>Bacteroidota</taxon>
        <taxon>Chitinophagia</taxon>
        <taxon>Chitinophagales</taxon>
        <taxon>Chitinophagaceae</taxon>
        <taxon>Thermoflavifilum</taxon>
    </lineage>
</organism>
<reference evidence="2" key="1">
    <citation type="submission" date="2016-10" db="EMBL/GenBank/DDBJ databases">
        <authorList>
            <person name="Varghese N."/>
            <person name="Submissions S."/>
        </authorList>
    </citation>
    <scope>NUCLEOTIDE SEQUENCE [LARGE SCALE GENOMIC DNA]</scope>
    <source>
        <strain evidence="2">DSM 14807</strain>
    </source>
</reference>